<proteinExistence type="predicted"/>
<feature type="region of interest" description="Disordered" evidence="1">
    <location>
        <begin position="1"/>
        <end position="28"/>
    </location>
</feature>
<dbReference type="Proteomes" id="UP000078468">
    <property type="component" value="Chromosome"/>
</dbReference>
<accession>A0A191V7V2</accession>
<dbReference type="InterPro" id="IPR023577">
    <property type="entry name" value="CYTH_domain"/>
</dbReference>
<dbReference type="PROSITE" id="PS51708">
    <property type="entry name" value="CHAD"/>
    <property type="match status" value="1"/>
</dbReference>
<dbReference type="PROSITE" id="PS51707">
    <property type="entry name" value="CYTH"/>
    <property type="match status" value="1"/>
</dbReference>
<dbReference type="Pfam" id="PF05235">
    <property type="entry name" value="CHAD"/>
    <property type="match status" value="1"/>
</dbReference>
<dbReference type="Gene3D" id="1.40.20.10">
    <property type="entry name" value="CHAD domain"/>
    <property type="match status" value="1"/>
</dbReference>
<gene>
    <name evidence="4" type="ORF">Spa2297_30875</name>
</gene>
<dbReference type="AlphaFoldDB" id="A0A191V7V2"/>
<dbReference type="SUPFAM" id="SSF55154">
    <property type="entry name" value="CYTH-like phosphatases"/>
    <property type="match status" value="1"/>
</dbReference>
<dbReference type="KEGG" id="spav:Spa2297_30875"/>
<dbReference type="PANTHER" id="PTHR39339:SF1">
    <property type="entry name" value="CHAD DOMAIN-CONTAINING PROTEIN"/>
    <property type="match status" value="1"/>
</dbReference>
<dbReference type="Gene3D" id="2.40.320.10">
    <property type="entry name" value="Hypothetical Protein Pfu-838710-001"/>
    <property type="match status" value="1"/>
</dbReference>
<dbReference type="PANTHER" id="PTHR39339">
    <property type="entry name" value="SLR1444 PROTEIN"/>
    <property type="match status" value="1"/>
</dbReference>
<evidence type="ECO:0000256" key="1">
    <source>
        <dbReference type="SAM" id="MobiDB-lite"/>
    </source>
</evidence>
<dbReference type="GeneID" id="91309318"/>
<dbReference type="CDD" id="cd07374">
    <property type="entry name" value="CYTH-like_Pase"/>
    <property type="match status" value="1"/>
</dbReference>
<dbReference type="SMART" id="SM01118">
    <property type="entry name" value="CYTH"/>
    <property type="match status" value="1"/>
</dbReference>
<feature type="domain" description="CYTH" evidence="2">
    <location>
        <begin position="5"/>
        <end position="210"/>
    </location>
</feature>
<evidence type="ECO:0000259" key="3">
    <source>
        <dbReference type="PROSITE" id="PS51708"/>
    </source>
</evidence>
<dbReference type="SMART" id="SM00880">
    <property type="entry name" value="CHAD"/>
    <property type="match status" value="1"/>
</dbReference>
<evidence type="ECO:0000313" key="4">
    <source>
        <dbReference type="EMBL" id="ANJ11005.1"/>
    </source>
</evidence>
<feature type="compositionally biased region" description="Basic and acidic residues" evidence="1">
    <location>
        <begin position="1"/>
        <end position="14"/>
    </location>
</feature>
<name>A0A191V7V2_9ACTN</name>
<protein>
    <submittedName>
        <fullName evidence="4">Metal-binding protein</fullName>
    </submittedName>
</protein>
<reference evidence="4 5" key="1">
    <citation type="submission" date="2016-05" db="EMBL/GenBank/DDBJ databases">
        <title>Non-Contiguous Finished Genome Sequence of Streptomyces parvulus 2297 Integrated Site-Specifically with Actinophage R4.</title>
        <authorList>
            <person name="Nishizawa T."/>
            <person name="Miura T."/>
            <person name="Harada C."/>
            <person name="Guo Y."/>
            <person name="Narisawa K."/>
            <person name="Ohta H."/>
            <person name="Takahashi H."/>
            <person name="Shirai M."/>
        </authorList>
    </citation>
    <scope>NUCLEOTIDE SEQUENCE [LARGE SCALE GENOMIC DNA]</scope>
    <source>
        <strain evidence="4 5">2297</strain>
    </source>
</reference>
<sequence length="517" mass="56366">MTQSKRETERKYEPATRGVGGLPDLTGTGPVASVTEAASEKLDAVYHDTADLRLAGASVTLRRRTGGADAGWHLKLPLTGDTREEVRAPLSDEVPEALRALVLSRTRGARLRPVVRIRSRRVVRHLRDARGAVLAELSLDDVRADSLLTGGGRAEWSELEVELADGDGPDGQAAGTELLDRVEKKLRKKGVVRSDSPSKLSRALRDTGSGAAREVPSPVEVVHASPGSYVLGYLREQVEALVALDPAVRRDLPDAVHRMRVTCRRLRSCLRSYRSVLDRRTTDPLRAELKWLAGELGVARDQEVLRERIGGALDELPEDLVLGPVAARLRVWDVSRGGDALTRTREALDTPRYLRLLDALDALLREPPLRARASGKPARTMAAAVLKEYGRLAGRMEHAFEQEAGPARATALHEARKAAKKVRYAAEVARPALGKPVGRLGKRAKKVQKVLGDHQDAVVAQEALRALAVKAHGAGESAFTWGLLHGRERAAAEARQRELPEVWRAASDPSLRAPLEH</sequence>
<feature type="domain" description="CHAD" evidence="3">
    <location>
        <begin position="223"/>
        <end position="508"/>
    </location>
</feature>
<organism evidence="4 5">
    <name type="scientific">Streptomyces parvulus</name>
    <dbReference type="NCBI Taxonomy" id="146923"/>
    <lineage>
        <taxon>Bacteria</taxon>
        <taxon>Bacillati</taxon>
        <taxon>Actinomycetota</taxon>
        <taxon>Actinomycetes</taxon>
        <taxon>Kitasatosporales</taxon>
        <taxon>Streptomycetaceae</taxon>
        <taxon>Streptomyces</taxon>
    </lineage>
</organism>
<dbReference type="RefSeq" id="WP_064731334.1">
    <property type="nucleotide sequence ID" value="NZ_BMRX01000004.1"/>
</dbReference>
<evidence type="ECO:0000313" key="5">
    <source>
        <dbReference type="Proteomes" id="UP000078468"/>
    </source>
</evidence>
<dbReference type="EMBL" id="CP015866">
    <property type="protein sequence ID" value="ANJ11005.1"/>
    <property type="molecule type" value="Genomic_DNA"/>
</dbReference>
<feature type="region of interest" description="Disordered" evidence="1">
    <location>
        <begin position="190"/>
        <end position="212"/>
    </location>
</feature>
<dbReference type="InterPro" id="IPR038186">
    <property type="entry name" value="CHAD_dom_sf"/>
</dbReference>
<dbReference type="InterPro" id="IPR033469">
    <property type="entry name" value="CYTH-like_dom_sf"/>
</dbReference>
<dbReference type="InterPro" id="IPR007899">
    <property type="entry name" value="CHAD_dom"/>
</dbReference>
<evidence type="ECO:0000259" key="2">
    <source>
        <dbReference type="PROSITE" id="PS51707"/>
    </source>
</evidence>
<dbReference type="Pfam" id="PF01928">
    <property type="entry name" value="CYTH"/>
    <property type="match status" value="1"/>
</dbReference>